<organism evidence="6 7">
    <name type="scientific">Dongia rigui</name>
    <dbReference type="NCBI Taxonomy" id="940149"/>
    <lineage>
        <taxon>Bacteria</taxon>
        <taxon>Pseudomonadati</taxon>
        <taxon>Pseudomonadota</taxon>
        <taxon>Alphaproteobacteria</taxon>
        <taxon>Rhodospirillales</taxon>
        <taxon>Dongiaceae</taxon>
        <taxon>Dongia</taxon>
    </lineage>
</organism>
<evidence type="ECO:0000256" key="1">
    <source>
        <dbReference type="ARBA" id="ARBA00004141"/>
    </source>
</evidence>
<reference evidence="6 7" key="1">
    <citation type="journal article" date="2013" name="Antonie Van Leeuwenhoek">
        <title>Dongia rigui sp. nov., isolated from freshwater of a large wetland in Korea.</title>
        <authorList>
            <person name="Baik K.S."/>
            <person name="Hwang Y.M."/>
            <person name="Choi J.S."/>
            <person name="Kwon J."/>
            <person name="Seong C.N."/>
        </authorList>
    </citation>
    <scope>NUCLEOTIDE SEQUENCE [LARGE SCALE GENOMIC DNA]</scope>
    <source>
        <strain evidence="6 7">04SU4-P</strain>
    </source>
</reference>
<protein>
    <recommendedName>
        <fullName evidence="5">Probable membrane transporter protein</fullName>
    </recommendedName>
</protein>
<evidence type="ECO:0000313" key="6">
    <source>
        <dbReference type="EMBL" id="MDY0872611.1"/>
    </source>
</evidence>
<comment type="caution">
    <text evidence="6">The sequence shown here is derived from an EMBL/GenBank/DDBJ whole genome shotgun (WGS) entry which is preliminary data.</text>
</comment>
<feature type="transmembrane region" description="Helical" evidence="5">
    <location>
        <begin position="224"/>
        <end position="243"/>
    </location>
</feature>
<evidence type="ECO:0000256" key="5">
    <source>
        <dbReference type="RuleBase" id="RU363041"/>
    </source>
</evidence>
<comment type="similarity">
    <text evidence="5">Belongs to the 4-toluene sulfonate uptake permease (TSUP) (TC 2.A.102) family.</text>
</comment>
<keyword evidence="2 5" id="KW-0812">Transmembrane</keyword>
<dbReference type="InterPro" id="IPR002781">
    <property type="entry name" value="TM_pro_TauE-like"/>
</dbReference>
<feature type="transmembrane region" description="Helical" evidence="5">
    <location>
        <begin position="118"/>
        <end position="135"/>
    </location>
</feature>
<name>A0ABU5E1B5_9PROT</name>
<feature type="transmembrane region" description="Helical" evidence="5">
    <location>
        <begin position="12"/>
        <end position="45"/>
    </location>
</feature>
<proteinExistence type="inferred from homology"/>
<keyword evidence="4 5" id="KW-0472">Membrane</keyword>
<dbReference type="Pfam" id="PF01925">
    <property type="entry name" value="TauE"/>
    <property type="match status" value="1"/>
</dbReference>
<evidence type="ECO:0000313" key="7">
    <source>
        <dbReference type="Proteomes" id="UP001271769"/>
    </source>
</evidence>
<feature type="transmembrane region" description="Helical" evidence="5">
    <location>
        <begin position="188"/>
        <end position="212"/>
    </location>
</feature>
<keyword evidence="5" id="KW-1003">Cell membrane</keyword>
<dbReference type="EMBL" id="JAXCLX010000002">
    <property type="protein sequence ID" value="MDY0872611.1"/>
    <property type="molecule type" value="Genomic_DNA"/>
</dbReference>
<dbReference type="Proteomes" id="UP001271769">
    <property type="component" value="Unassembled WGS sequence"/>
</dbReference>
<dbReference type="PANTHER" id="PTHR43483">
    <property type="entry name" value="MEMBRANE TRANSPORTER PROTEIN HI_0806-RELATED"/>
    <property type="match status" value="1"/>
</dbReference>
<evidence type="ECO:0000256" key="3">
    <source>
        <dbReference type="ARBA" id="ARBA00022989"/>
    </source>
</evidence>
<feature type="transmembrane region" description="Helical" evidence="5">
    <location>
        <begin position="255"/>
        <end position="273"/>
    </location>
</feature>
<evidence type="ECO:0000256" key="2">
    <source>
        <dbReference type="ARBA" id="ARBA00022692"/>
    </source>
</evidence>
<dbReference type="RefSeq" id="WP_320501086.1">
    <property type="nucleotide sequence ID" value="NZ_JAXCLX010000002.1"/>
</dbReference>
<evidence type="ECO:0000256" key="4">
    <source>
        <dbReference type="ARBA" id="ARBA00023136"/>
    </source>
</evidence>
<keyword evidence="7" id="KW-1185">Reference proteome</keyword>
<comment type="subcellular location">
    <subcellularLocation>
        <location evidence="5">Cell membrane</location>
        <topology evidence="5">Multi-pass membrane protein</topology>
    </subcellularLocation>
    <subcellularLocation>
        <location evidence="1">Membrane</location>
        <topology evidence="1">Multi-pass membrane protein</topology>
    </subcellularLocation>
</comment>
<keyword evidence="3 5" id="KW-1133">Transmembrane helix</keyword>
<feature type="transmembrane region" description="Helical" evidence="5">
    <location>
        <begin position="57"/>
        <end position="75"/>
    </location>
</feature>
<feature type="transmembrane region" description="Helical" evidence="5">
    <location>
        <begin position="155"/>
        <end position="176"/>
    </location>
</feature>
<dbReference type="PANTHER" id="PTHR43483:SF3">
    <property type="entry name" value="MEMBRANE TRANSPORTER PROTEIN HI_0806-RELATED"/>
    <property type="match status" value="1"/>
</dbReference>
<gene>
    <name evidence="6" type="ORF">SMD31_11775</name>
</gene>
<sequence>MDLSGLLDGEIWILIGVLALAGCGSGFLAGMLGVGGGIVVVPALFQVLGAFDVPLDLRMHIAVGTSLGSIVPTSIISLRAHNRRGAVDWPLFRQWGPWVAVGVILGSIIASDVRGATLTLIFGIMSMIVALYLALGRPDFHLTDKLPGTPIRQAICLFIGGVSAMMGIGGGSLSVPAMTLCSYPIRRAVGTASALGLIIAVPGTITFMVTGFGEGGLPPVSVGYVNLVAVLALVPSSLIFAPIGAKVAHTMPQIILRRCFAGFLFVTSLRMFYSLF</sequence>
<accession>A0ABU5E1B5</accession>